<dbReference type="Proteomes" id="UP000008229">
    <property type="component" value="Chromosome"/>
</dbReference>
<dbReference type="HOGENOM" id="CLU_879137_0_0_11"/>
<keyword evidence="3 6" id="KW-0812">Transmembrane</keyword>
<feature type="domain" description="Mechanosensitive ion channel MscS" evidence="7">
    <location>
        <begin position="162"/>
        <end position="228"/>
    </location>
</feature>
<dbReference type="InterPro" id="IPR006685">
    <property type="entry name" value="MscS_channel_2nd"/>
</dbReference>
<dbReference type="SUPFAM" id="SSF50182">
    <property type="entry name" value="Sm-like ribonucleoproteins"/>
    <property type="match status" value="1"/>
</dbReference>
<dbReference type="InterPro" id="IPR045275">
    <property type="entry name" value="MscS_archaea/bacteria_type"/>
</dbReference>
<evidence type="ECO:0000313" key="9">
    <source>
        <dbReference type="Proteomes" id="UP000008229"/>
    </source>
</evidence>
<evidence type="ECO:0000256" key="6">
    <source>
        <dbReference type="SAM" id="Phobius"/>
    </source>
</evidence>
<dbReference type="EMBL" id="CP001854">
    <property type="protein sequence ID" value="ADB51670.1"/>
    <property type="molecule type" value="Genomic_DNA"/>
</dbReference>
<dbReference type="STRING" id="469383.Cwoe_3252"/>
<dbReference type="PANTHER" id="PTHR30221:SF1">
    <property type="entry name" value="SMALL-CONDUCTANCE MECHANOSENSITIVE CHANNEL"/>
    <property type="match status" value="1"/>
</dbReference>
<evidence type="ECO:0000256" key="2">
    <source>
        <dbReference type="ARBA" id="ARBA00008017"/>
    </source>
</evidence>
<dbReference type="Gene3D" id="1.10.287.1260">
    <property type="match status" value="1"/>
</dbReference>
<dbReference type="InterPro" id="IPR011014">
    <property type="entry name" value="MscS_channel_TM-2"/>
</dbReference>
<keyword evidence="4 6" id="KW-1133">Transmembrane helix</keyword>
<name>D3FE54_CONWI</name>
<dbReference type="eggNOG" id="COG0668">
    <property type="taxonomic scope" value="Bacteria"/>
</dbReference>
<dbReference type="PANTHER" id="PTHR30221">
    <property type="entry name" value="SMALL-CONDUCTANCE MECHANOSENSITIVE CHANNEL"/>
    <property type="match status" value="1"/>
</dbReference>
<dbReference type="GO" id="GO:0016020">
    <property type="term" value="C:membrane"/>
    <property type="evidence" value="ECO:0007669"/>
    <property type="project" value="UniProtKB-SubCell"/>
</dbReference>
<keyword evidence="5 6" id="KW-0472">Membrane</keyword>
<evidence type="ECO:0000313" key="8">
    <source>
        <dbReference type="EMBL" id="ADB51670.1"/>
    </source>
</evidence>
<comment type="subcellular location">
    <subcellularLocation>
        <location evidence="1">Membrane</location>
        <topology evidence="1">Multi-pass membrane protein</topology>
    </subcellularLocation>
</comment>
<dbReference type="AlphaFoldDB" id="D3FE54"/>
<reference evidence="8 9" key="1">
    <citation type="journal article" date="2010" name="Stand. Genomic Sci.">
        <title>Complete genome sequence of Conexibacter woesei type strain (ID131577).</title>
        <authorList>
            <person name="Pukall R."/>
            <person name="Lapidus A."/>
            <person name="Glavina Del Rio T."/>
            <person name="Copeland A."/>
            <person name="Tice H."/>
            <person name="Cheng J.-F."/>
            <person name="Lucas S."/>
            <person name="Chen F."/>
            <person name="Nolan M."/>
            <person name="Bruce D."/>
            <person name="Goodwin L."/>
            <person name="Pitluck S."/>
            <person name="Mavromatis K."/>
            <person name="Ivanova N."/>
            <person name="Ovchinnikova G."/>
            <person name="Pati A."/>
            <person name="Chen A."/>
            <person name="Palaniappan K."/>
            <person name="Land M."/>
            <person name="Hauser L."/>
            <person name="Chang Y.-J."/>
            <person name="Jeffries C.D."/>
            <person name="Chain P."/>
            <person name="Meincke L."/>
            <person name="Sims D."/>
            <person name="Brettin T."/>
            <person name="Detter J.C."/>
            <person name="Rohde M."/>
            <person name="Goeker M."/>
            <person name="Bristow J."/>
            <person name="Eisen J.A."/>
            <person name="Markowitz V."/>
            <person name="Kyrpides N.C."/>
            <person name="Klenk H.-P."/>
            <person name="Hugenholtz P."/>
        </authorList>
    </citation>
    <scope>NUCLEOTIDE SEQUENCE [LARGE SCALE GENOMIC DNA]</scope>
    <source>
        <strain evidence="9">DSM 14684 / CIP 108061 / JCM 11494 / NBRC 100937 / ID131577</strain>
    </source>
</reference>
<evidence type="ECO:0000259" key="7">
    <source>
        <dbReference type="Pfam" id="PF00924"/>
    </source>
</evidence>
<gene>
    <name evidence="8" type="ordered locus">Cwoe_3252</name>
</gene>
<dbReference type="Pfam" id="PF00924">
    <property type="entry name" value="MS_channel_2nd"/>
    <property type="match status" value="1"/>
</dbReference>
<sequence>MASKKTKRLKGSRERALERMLQTRTHAWEEVGLARQLGTRAAKRARRQALILLPLLAGVLALYRYREDLFGHGWNTPVRIFTVVALVVLGWAFARDVGRAVAPDLFRRMDPGTAGTVGFLLRLLTIAIFTVAALRIAGIRPETLAVGGAFTAVVVGLAAQQTLGNLIAGTVLLSARPFRVGERVRLQAGGIAGTVEGVVSSLGLLYTTLARGEDRIMVPNSVVLSAAVVPLKEPAAVDLRARLQLGVKPTQVQELLKEAITVSLRGRPDIGLEEIDGDDVVMRIQATPEYSDDGAKLADEILMAMSSIADEHAVAR</sequence>
<feature type="transmembrane region" description="Helical" evidence="6">
    <location>
        <begin position="149"/>
        <end position="175"/>
    </location>
</feature>
<evidence type="ECO:0000256" key="3">
    <source>
        <dbReference type="ARBA" id="ARBA00022692"/>
    </source>
</evidence>
<reference evidence="9" key="2">
    <citation type="submission" date="2010-01" db="EMBL/GenBank/DDBJ databases">
        <title>The complete genome of Conexibacter woesei DSM 14684.</title>
        <authorList>
            <consortium name="US DOE Joint Genome Institute (JGI-PGF)"/>
            <person name="Lucas S."/>
            <person name="Copeland A."/>
            <person name="Lapidus A."/>
            <person name="Glavina del Rio T."/>
            <person name="Dalin E."/>
            <person name="Tice H."/>
            <person name="Bruce D."/>
            <person name="Goodwin L."/>
            <person name="Pitluck S."/>
            <person name="Kyrpides N."/>
            <person name="Mavromatis K."/>
            <person name="Ivanova N."/>
            <person name="Mikhailova N."/>
            <person name="Chertkov O."/>
            <person name="Brettin T."/>
            <person name="Detter J.C."/>
            <person name="Han C."/>
            <person name="Larimer F."/>
            <person name="Land M."/>
            <person name="Hauser L."/>
            <person name="Markowitz V."/>
            <person name="Cheng J.-F."/>
            <person name="Hugenholtz P."/>
            <person name="Woyke T."/>
            <person name="Wu D."/>
            <person name="Pukall R."/>
            <person name="Steenblock K."/>
            <person name="Schneider S."/>
            <person name="Klenk H.-P."/>
            <person name="Eisen J.A."/>
        </authorList>
    </citation>
    <scope>NUCLEOTIDE SEQUENCE [LARGE SCALE GENOMIC DNA]</scope>
    <source>
        <strain evidence="9">DSM 14684 / CIP 108061 / JCM 11494 / NBRC 100937 / ID131577</strain>
    </source>
</reference>
<keyword evidence="9" id="KW-1185">Reference proteome</keyword>
<protein>
    <submittedName>
        <fullName evidence="8">MscS Mechanosensitive ion channel</fullName>
    </submittedName>
</protein>
<evidence type="ECO:0000256" key="5">
    <source>
        <dbReference type="ARBA" id="ARBA00023136"/>
    </source>
</evidence>
<accession>D3FE54</accession>
<dbReference type="SUPFAM" id="SSF82861">
    <property type="entry name" value="Mechanosensitive channel protein MscS (YggB), transmembrane region"/>
    <property type="match status" value="1"/>
</dbReference>
<feature type="transmembrane region" description="Helical" evidence="6">
    <location>
        <begin position="119"/>
        <end position="137"/>
    </location>
</feature>
<dbReference type="InterPro" id="IPR023408">
    <property type="entry name" value="MscS_beta-dom_sf"/>
</dbReference>
<organism evidence="8 9">
    <name type="scientific">Conexibacter woesei (strain DSM 14684 / CCUG 47730 / CIP 108061 / JCM 11494 / NBRC 100937 / ID131577)</name>
    <dbReference type="NCBI Taxonomy" id="469383"/>
    <lineage>
        <taxon>Bacteria</taxon>
        <taxon>Bacillati</taxon>
        <taxon>Actinomycetota</taxon>
        <taxon>Thermoleophilia</taxon>
        <taxon>Solirubrobacterales</taxon>
        <taxon>Conexibacteraceae</taxon>
        <taxon>Conexibacter</taxon>
    </lineage>
</organism>
<dbReference type="GO" id="GO:0008381">
    <property type="term" value="F:mechanosensitive monoatomic ion channel activity"/>
    <property type="evidence" value="ECO:0007669"/>
    <property type="project" value="InterPro"/>
</dbReference>
<dbReference type="KEGG" id="cwo:Cwoe_3252"/>
<dbReference type="InterPro" id="IPR010920">
    <property type="entry name" value="LSM_dom_sf"/>
</dbReference>
<evidence type="ECO:0000256" key="1">
    <source>
        <dbReference type="ARBA" id="ARBA00004141"/>
    </source>
</evidence>
<proteinExistence type="inferred from homology"/>
<dbReference type="Gene3D" id="2.30.30.60">
    <property type="match status" value="1"/>
</dbReference>
<evidence type="ECO:0000256" key="4">
    <source>
        <dbReference type="ARBA" id="ARBA00022989"/>
    </source>
</evidence>
<dbReference type="RefSeq" id="WP_012934721.1">
    <property type="nucleotide sequence ID" value="NC_013739.1"/>
</dbReference>
<dbReference type="OrthoDB" id="2373720at2"/>
<feature type="transmembrane region" description="Helical" evidence="6">
    <location>
        <begin position="49"/>
        <end position="66"/>
    </location>
</feature>
<comment type="similarity">
    <text evidence="2">Belongs to the MscS (TC 1.A.23) family.</text>
</comment>
<feature type="transmembrane region" description="Helical" evidence="6">
    <location>
        <begin position="78"/>
        <end position="98"/>
    </location>
</feature>